<dbReference type="Gene3D" id="1.25.10.10">
    <property type="entry name" value="Leucine-rich Repeat Variant"/>
    <property type="match status" value="1"/>
</dbReference>
<dbReference type="InterPro" id="IPR005043">
    <property type="entry name" value="XPO2_C"/>
</dbReference>
<name>A0A0Y9WB55_PLABE</name>
<evidence type="ECO:0000313" key="2">
    <source>
        <dbReference type="EMBL" id="CXI36732.1"/>
    </source>
</evidence>
<dbReference type="GO" id="GO:0031267">
    <property type="term" value="F:small GTPase binding"/>
    <property type="evidence" value="ECO:0007669"/>
    <property type="project" value="InterPro"/>
</dbReference>
<gene>
    <name evidence="2" type="ORF">PBK173_000176700</name>
</gene>
<organism evidence="2 3">
    <name type="scientific">Plasmodium berghei</name>
    <dbReference type="NCBI Taxonomy" id="5821"/>
    <lineage>
        <taxon>Eukaryota</taxon>
        <taxon>Sar</taxon>
        <taxon>Alveolata</taxon>
        <taxon>Apicomplexa</taxon>
        <taxon>Aconoidasida</taxon>
        <taxon>Haemosporida</taxon>
        <taxon>Plasmodiidae</taxon>
        <taxon>Plasmodium</taxon>
        <taxon>Plasmodium (Vinckeia)</taxon>
    </lineage>
</organism>
<evidence type="ECO:0000259" key="1">
    <source>
        <dbReference type="Pfam" id="PF03378"/>
    </source>
</evidence>
<reference evidence="2 3" key="1">
    <citation type="submission" date="2016-02" db="EMBL/GenBank/DDBJ databases">
        <authorList>
            <consortium name="Pathogen Informatics"/>
        </authorList>
    </citation>
    <scope>NUCLEOTIDE SEQUENCE [LARGE SCALE GENOMIC DNA]</scope>
    <source>
        <strain evidence="2 3">K173</strain>
    </source>
</reference>
<accession>A0A0Y9WB55</accession>
<dbReference type="Pfam" id="PF03378">
    <property type="entry name" value="CAS_CSE1"/>
    <property type="match status" value="1"/>
</dbReference>
<dbReference type="EMBL" id="LT160028">
    <property type="protein sequence ID" value="CXI36732.1"/>
    <property type="molecule type" value="Genomic_DNA"/>
</dbReference>
<dbReference type="VEuPathDB" id="PlasmoDB:PBANKA_0833600"/>
<protein>
    <recommendedName>
        <fullName evidence="1">Exportin-2 C-terminal domain-containing protein</fullName>
    </recommendedName>
</protein>
<evidence type="ECO:0000313" key="3">
    <source>
        <dbReference type="Proteomes" id="UP000069549"/>
    </source>
</evidence>
<dbReference type="Proteomes" id="UP000069549">
    <property type="component" value="Chromosome 8"/>
</dbReference>
<proteinExistence type="predicted"/>
<dbReference type="InterPro" id="IPR011989">
    <property type="entry name" value="ARM-like"/>
</dbReference>
<feature type="domain" description="Exportin-2 C-terminal" evidence="1">
    <location>
        <begin position="882"/>
        <end position="1248"/>
    </location>
</feature>
<dbReference type="SUPFAM" id="SSF48371">
    <property type="entry name" value="ARM repeat"/>
    <property type="match status" value="1"/>
</dbReference>
<sequence length="1290" mass="153335">MEENVEKNLLVIFTQSISNNFEEIRSSEQKISAIYTDPNKENYIKILFKLIMYPYIEENEKKNIYDNYLNINVKTSILISIKNFIKKSIHSNLESLEISNDLCIIIKHLCIHLLLDINNNDIKQLNKYLFEILMHLFKYNISDEYDYIIFYLIILYINDGDFNYILNILNNDDKKNNMNAMKNIECIILYAQNKYILQNINQNNYNVEFNKIMENINNIKNIINNRNTTMNDDIVNSINNTKKIYKSNDKHNLFILDDYMLYNIPKDSTSLQTNITNCETNSEQFIINGLNFMGKGIIINDYNNNANIIDLVKFNNSNSIFKNMDVNKFKSKYIALKILRKIIKKYKDNGYVAKFDIKIILTHIEYPLTLYFIYLYNKFREYTNYINIKLNEQKNGYNTNIDQELNICFYTINDITMNIYIFFKFFYNINTIDLPEYYEDNFDIFFNIFYNLITYDIEVLKNYFLHLSITRNFKFGQNDSTKYITNIHNIDGKNYILNLNGSDLANKLTSNNYMDKLINYFEQNILKCKIIIIDIIKIISEKYQDESKEYILKLIYSLIDILYKEKDKSLLCHNYNCLSSTIKLIYHMHLEKSDLNPYKEIKFLEKVIERVLQHIRLKYSDIEEILEADLDYFRNDLNNFNAFSIKSTAIYFLKTLCSNYFDICFPILEYKILSKDSFLISDTKQNKQSQTFSQISESTTINDDIDSNNPFYEACNMEYKIQLITCLNQINLSTNFYEHNIKNDLKNFIISIYMKCPNFDSLFFNVNDNIFQNNQTSKIEQMSNINNNSNSGNVLNKLIWLKNEDIFNSKNTIYLLSILKFILNNRNICTKQDNIVDIFSFLYHLLYNERNMIHNYSCLCINRLLNCQINKELLDGIYQNLILNILNRLLFLLKYNVYNKILNEYILITILRIFMNYSEKLSNQYIILVLDLIDNTIKIIINDSHNPIFNHYLFELFTLIISLIYKQQNQTCINIVENAIISTFSKILELYIHDFIPYIFQILSIIINNTNQIKKVHLDILSNLYQIDLWKCTVGNPNGIICVLTSYFKKHNLFQDIIKNNMQQLFNIYHYCISNKKISIDSFQIILIIFTYLPIEYYQSFLKPLFVLLFTFLQQYKNDIIKIKVIHSLSVFILKTDVTHFLSIIDQVQNGLIFNVLKSLYMPIMDKLININEKIIIFIALTKIINNEQIKSNPLIVEILNLLDKNITKNELVMKKSKVQQNLSIEKDEVDKDFEVTYVKLQMINNENINETVLRDIDINTELKKNLYNPEFMQICSSNSFNNIIQLFNN</sequence>
<dbReference type="InterPro" id="IPR016024">
    <property type="entry name" value="ARM-type_fold"/>
</dbReference>